<keyword evidence="8" id="KW-1185">Reference proteome</keyword>
<dbReference type="SUPFAM" id="SSF57850">
    <property type="entry name" value="RING/U-box"/>
    <property type="match status" value="1"/>
</dbReference>
<feature type="region of interest" description="Disordered" evidence="5">
    <location>
        <begin position="131"/>
        <end position="193"/>
    </location>
</feature>
<keyword evidence="1" id="KW-0479">Metal-binding</keyword>
<evidence type="ECO:0000313" key="7">
    <source>
        <dbReference type="EMBL" id="OMO84646.1"/>
    </source>
</evidence>
<dbReference type="PANTHER" id="PTHR47344">
    <property type="entry name" value="RING ZINC FINGER PROTEIN-RELATED"/>
    <property type="match status" value="1"/>
</dbReference>
<dbReference type="STRING" id="93759.A0A1R3IPZ6"/>
<gene>
    <name evidence="7" type="ORF">COLO4_21921</name>
</gene>
<evidence type="ECO:0000256" key="5">
    <source>
        <dbReference type="SAM" id="MobiDB-lite"/>
    </source>
</evidence>
<dbReference type="SMART" id="SM00184">
    <property type="entry name" value="RING"/>
    <property type="match status" value="1"/>
</dbReference>
<reference evidence="8" key="1">
    <citation type="submission" date="2013-09" db="EMBL/GenBank/DDBJ databases">
        <title>Corchorus olitorius genome sequencing.</title>
        <authorList>
            <person name="Alam M."/>
            <person name="Haque M.S."/>
            <person name="Islam M.S."/>
            <person name="Emdad E.M."/>
            <person name="Islam M.M."/>
            <person name="Ahmed B."/>
            <person name="Halim A."/>
            <person name="Hossen Q.M.M."/>
            <person name="Hossain M.Z."/>
            <person name="Ahmed R."/>
            <person name="Khan M.M."/>
            <person name="Islam R."/>
            <person name="Rashid M.M."/>
            <person name="Khan S.A."/>
            <person name="Rahman M.S."/>
            <person name="Alam M."/>
            <person name="Yahiya A.S."/>
            <person name="Khan M.S."/>
            <person name="Azam M.S."/>
            <person name="Haque T."/>
            <person name="Lashkar M.Z.H."/>
            <person name="Akhand A.I."/>
            <person name="Morshed G."/>
            <person name="Roy S."/>
            <person name="Uddin K.S."/>
            <person name="Rabeya T."/>
            <person name="Hossain A.S."/>
            <person name="Chowdhury A."/>
            <person name="Snigdha A.R."/>
            <person name="Mortoza M.S."/>
            <person name="Matin S.A."/>
            <person name="Hoque S.M.E."/>
            <person name="Islam M.K."/>
            <person name="Roy D.K."/>
            <person name="Haider R."/>
            <person name="Moosa M.M."/>
            <person name="Elias S.M."/>
            <person name="Hasan A.M."/>
            <person name="Jahan S."/>
            <person name="Shafiuddin M."/>
            <person name="Mahmood N."/>
            <person name="Shommy N.S."/>
        </authorList>
    </citation>
    <scope>NUCLEOTIDE SEQUENCE [LARGE SCALE GENOMIC DNA]</scope>
    <source>
        <strain evidence="8">cv. O-4</strain>
    </source>
</reference>
<evidence type="ECO:0000256" key="3">
    <source>
        <dbReference type="ARBA" id="ARBA00022833"/>
    </source>
</evidence>
<dbReference type="InterPro" id="IPR011016">
    <property type="entry name" value="Znf_RING-CH"/>
</dbReference>
<evidence type="ECO:0000313" key="8">
    <source>
        <dbReference type="Proteomes" id="UP000187203"/>
    </source>
</evidence>
<dbReference type="Proteomes" id="UP000187203">
    <property type="component" value="Unassembled WGS sequence"/>
</dbReference>
<evidence type="ECO:0000259" key="6">
    <source>
        <dbReference type="PROSITE" id="PS50089"/>
    </source>
</evidence>
<accession>A0A1R3IPZ6</accession>
<dbReference type="AlphaFoldDB" id="A0A1R3IPZ6"/>
<protein>
    <submittedName>
        <fullName evidence="7">Zinc finger, RING-type</fullName>
    </submittedName>
</protein>
<dbReference type="OrthoDB" id="8062037at2759"/>
<keyword evidence="2 4" id="KW-0863">Zinc-finger</keyword>
<dbReference type="InterPro" id="IPR001841">
    <property type="entry name" value="Znf_RING"/>
</dbReference>
<evidence type="ECO:0000256" key="2">
    <source>
        <dbReference type="ARBA" id="ARBA00022771"/>
    </source>
</evidence>
<dbReference type="GO" id="GO:0008270">
    <property type="term" value="F:zinc ion binding"/>
    <property type="evidence" value="ECO:0007669"/>
    <property type="project" value="UniProtKB-KW"/>
</dbReference>
<organism evidence="7 8">
    <name type="scientific">Corchorus olitorius</name>
    <dbReference type="NCBI Taxonomy" id="93759"/>
    <lineage>
        <taxon>Eukaryota</taxon>
        <taxon>Viridiplantae</taxon>
        <taxon>Streptophyta</taxon>
        <taxon>Embryophyta</taxon>
        <taxon>Tracheophyta</taxon>
        <taxon>Spermatophyta</taxon>
        <taxon>Magnoliopsida</taxon>
        <taxon>eudicotyledons</taxon>
        <taxon>Gunneridae</taxon>
        <taxon>Pentapetalae</taxon>
        <taxon>rosids</taxon>
        <taxon>malvids</taxon>
        <taxon>Malvales</taxon>
        <taxon>Malvaceae</taxon>
        <taxon>Grewioideae</taxon>
        <taxon>Apeibeae</taxon>
        <taxon>Corchorus</taxon>
    </lineage>
</organism>
<dbReference type="CDD" id="cd16448">
    <property type="entry name" value="RING-H2"/>
    <property type="match status" value="1"/>
</dbReference>
<dbReference type="PANTHER" id="PTHR47344:SF1">
    <property type="entry name" value="RING ZINC FINGER PROTEIN-RELATED"/>
    <property type="match status" value="1"/>
</dbReference>
<dbReference type="SMART" id="SM00744">
    <property type="entry name" value="RINGv"/>
    <property type="match status" value="1"/>
</dbReference>
<dbReference type="InterPro" id="IPR013083">
    <property type="entry name" value="Znf_RING/FYVE/PHD"/>
</dbReference>
<comment type="caution">
    <text evidence="7">The sequence shown here is derived from an EMBL/GenBank/DDBJ whole genome shotgun (WGS) entry which is preliminary data.</text>
</comment>
<feature type="domain" description="RING-type" evidence="6">
    <location>
        <begin position="11"/>
        <end position="59"/>
    </location>
</feature>
<evidence type="ECO:0000256" key="1">
    <source>
        <dbReference type="ARBA" id="ARBA00022723"/>
    </source>
</evidence>
<keyword evidence="3" id="KW-0862">Zinc</keyword>
<evidence type="ECO:0000256" key="4">
    <source>
        <dbReference type="PROSITE-ProRule" id="PRU00175"/>
    </source>
</evidence>
<dbReference type="Gene3D" id="3.30.40.10">
    <property type="entry name" value="Zinc/RING finger domain, C3HC4 (zinc finger)"/>
    <property type="match status" value="1"/>
</dbReference>
<proteinExistence type="predicted"/>
<feature type="compositionally biased region" description="Low complexity" evidence="5">
    <location>
        <begin position="131"/>
        <end position="142"/>
    </location>
</feature>
<dbReference type="EMBL" id="AWUE01017831">
    <property type="protein sequence ID" value="OMO84646.1"/>
    <property type="molecule type" value="Genomic_DNA"/>
</dbReference>
<dbReference type="PROSITE" id="PS50089">
    <property type="entry name" value="ZF_RING_2"/>
    <property type="match status" value="1"/>
</dbReference>
<dbReference type="Pfam" id="PF13639">
    <property type="entry name" value="zf-RING_2"/>
    <property type="match status" value="1"/>
</dbReference>
<sequence length="193" mass="21943">MRKPTKTKLICSICYEDLKPAVENLQSISVCGHVFHEHCLQRWFSSSSKSSSYNCPLCRKRCAKAQSTRLYFQSVEDEEDQRDYEEKDEVEITVEEANRWLDEKLKELEINQYGKDGSQVLASNRKYEAFGSSSRRSQGTSQPGVAAGGYVQPNVKVISNKRHGAKPRSSGLDKRNAKRASNNSAQTFDPFFF</sequence>
<name>A0A1R3IPZ6_9ROSI</name>